<feature type="chain" id="PRO_5008586648" evidence="1">
    <location>
        <begin position="21"/>
        <end position="197"/>
    </location>
</feature>
<dbReference type="AlphaFoldDB" id="A0A1B6KLH5"/>
<dbReference type="EMBL" id="GEBQ01027694">
    <property type="protein sequence ID" value="JAT12283.1"/>
    <property type="molecule type" value="Transcribed_RNA"/>
</dbReference>
<gene>
    <name evidence="2" type="ORF">g.10212</name>
</gene>
<proteinExistence type="predicted"/>
<protein>
    <submittedName>
        <fullName evidence="2">Uncharacterized protein</fullName>
    </submittedName>
</protein>
<name>A0A1B6KLH5_9HEMI</name>
<evidence type="ECO:0000313" key="2">
    <source>
        <dbReference type="EMBL" id="JAT12283.1"/>
    </source>
</evidence>
<organism evidence="2">
    <name type="scientific">Graphocephala atropunctata</name>
    <dbReference type="NCBI Taxonomy" id="36148"/>
    <lineage>
        <taxon>Eukaryota</taxon>
        <taxon>Metazoa</taxon>
        <taxon>Ecdysozoa</taxon>
        <taxon>Arthropoda</taxon>
        <taxon>Hexapoda</taxon>
        <taxon>Insecta</taxon>
        <taxon>Pterygota</taxon>
        <taxon>Neoptera</taxon>
        <taxon>Paraneoptera</taxon>
        <taxon>Hemiptera</taxon>
        <taxon>Auchenorrhyncha</taxon>
        <taxon>Membracoidea</taxon>
        <taxon>Cicadellidae</taxon>
        <taxon>Cicadellinae</taxon>
        <taxon>Cicadellini</taxon>
        <taxon>Graphocephala</taxon>
    </lineage>
</organism>
<evidence type="ECO:0000256" key="1">
    <source>
        <dbReference type="SAM" id="SignalP"/>
    </source>
</evidence>
<feature type="non-terminal residue" evidence="2">
    <location>
        <position position="197"/>
    </location>
</feature>
<keyword evidence="1" id="KW-0732">Signal</keyword>
<accession>A0A1B6KLH5</accession>
<reference evidence="2" key="1">
    <citation type="submission" date="2015-11" db="EMBL/GenBank/DDBJ databases">
        <title>De novo transcriptome assembly of four potential Pierce s Disease insect vectors from Arizona vineyards.</title>
        <authorList>
            <person name="Tassone E.E."/>
        </authorList>
    </citation>
    <scope>NUCLEOTIDE SEQUENCE</scope>
</reference>
<feature type="signal peptide" evidence="1">
    <location>
        <begin position="1"/>
        <end position="20"/>
    </location>
</feature>
<sequence length="197" mass="22364">MAKLGIHLTITLLCLQCVCGSGLTVVLDSPKICPEECDEESYDWPRHQEDEFSLVEADFVVEDTGLTNSPCMMSGCYNNRVMIRREQLSEIFKGKLRTEDLILSDGTLEQKITLNECEQVDVTSRGRKVEVKIHCVFPLVIFNFWYELNRGKAKGTVKVLMSTKQPIDLIVTLERNDDGTCTFSRKGSLFENVFRAV</sequence>